<name>A0A6M3Y4Z3_9ZZZZ</name>
<evidence type="ECO:0000313" key="1">
    <source>
        <dbReference type="EMBL" id="QJA61854.1"/>
    </source>
</evidence>
<dbReference type="EMBL" id="MT145198">
    <property type="protein sequence ID" value="QJI05335.1"/>
    <property type="molecule type" value="Genomic_DNA"/>
</dbReference>
<evidence type="ECO:0000313" key="3">
    <source>
        <dbReference type="EMBL" id="QJI05335.1"/>
    </source>
</evidence>
<organism evidence="3">
    <name type="scientific">viral metagenome</name>
    <dbReference type="NCBI Taxonomy" id="1070528"/>
    <lineage>
        <taxon>unclassified sequences</taxon>
        <taxon>metagenomes</taxon>
        <taxon>organismal metagenomes</taxon>
    </lineage>
</organism>
<sequence>MIDDEKYGVNPNPNDCVHTGYKGLCPACKVGAHPELTQDEKTELKKLPEWDRLYFSSALIKEKCLRWVK</sequence>
<dbReference type="AlphaFoldDB" id="A0A6M3Y4Z3"/>
<reference evidence="3" key="1">
    <citation type="submission" date="2020-03" db="EMBL/GenBank/DDBJ databases">
        <title>The deep terrestrial virosphere.</title>
        <authorList>
            <person name="Holmfeldt K."/>
            <person name="Nilsson E."/>
            <person name="Simone D."/>
            <person name="Lopez-Fernandez M."/>
            <person name="Wu X."/>
            <person name="de Brujin I."/>
            <person name="Lundin D."/>
            <person name="Andersson A."/>
            <person name="Bertilsson S."/>
            <person name="Dopson M."/>
        </authorList>
    </citation>
    <scope>NUCLEOTIDE SEQUENCE</scope>
    <source>
        <strain evidence="3">MM415A00143</strain>
        <strain evidence="1">MM415B00874</strain>
        <strain evidence="2">TM448B00728</strain>
    </source>
</reference>
<evidence type="ECO:0000313" key="2">
    <source>
        <dbReference type="EMBL" id="QJH96479.1"/>
    </source>
</evidence>
<dbReference type="EMBL" id="MT144652">
    <property type="protein sequence ID" value="QJH96479.1"/>
    <property type="molecule type" value="Genomic_DNA"/>
</dbReference>
<dbReference type="EMBL" id="MT141455">
    <property type="protein sequence ID" value="QJA61854.1"/>
    <property type="molecule type" value="Genomic_DNA"/>
</dbReference>
<protein>
    <submittedName>
        <fullName evidence="3">Uncharacterized protein</fullName>
    </submittedName>
</protein>
<gene>
    <name evidence="3" type="ORF">MM415A00143_0010</name>
    <name evidence="1" type="ORF">MM415B00874_0010</name>
    <name evidence="2" type="ORF">TM448B00728_0027</name>
</gene>
<accession>A0A6M3Y4Z3</accession>
<proteinExistence type="predicted"/>